<dbReference type="PANTHER" id="PTHR30614:SF0">
    <property type="entry name" value="L-CYSTINE TRANSPORT SYSTEM PERMEASE PROTEIN TCYL"/>
    <property type="match status" value="1"/>
</dbReference>
<keyword evidence="6 8" id="KW-1133">Transmembrane helix</keyword>
<evidence type="ECO:0000313" key="11">
    <source>
        <dbReference type="Proteomes" id="UP000481339"/>
    </source>
</evidence>
<sequence length="212" mass="23043">MLALKAVLLGLPLTLLIAAASFAIGLVLAIPVTIGLRSRFAPLRWLVRLLVDFIRGIPIIVWLFIIFFGVVIGTFRFKPVQAAIVGFSIISAAYLAEIIRGGIQSVHFGQWEAGEALGLPRSTTFLRVIVPQALRITSPSVATYFIGLLKDSSIASTIGVTEMVYYSMNYARQNPGADALTPFFIAAIVYIVISVPLAVVARRLDARLRKEA</sequence>
<name>A0A7C8BT69_9MICO</name>
<keyword evidence="2 8" id="KW-0813">Transport</keyword>
<organism evidence="10 11">
    <name type="scientific">Pseudoclavibacter caeni</name>
    <dbReference type="NCBI Taxonomy" id="908846"/>
    <lineage>
        <taxon>Bacteria</taxon>
        <taxon>Bacillati</taxon>
        <taxon>Actinomycetota</taxon>
        <taxon>Actinomycetes</taxon>
        <taxon>Micrococcales</taxon>
        <taxon>Microbacteriaceae</taxon>
        <taxon>Pseudoclavibacter</taxon>
    </lineage>
</organism>
<accession>A0A7C8BT69</accession>
<comment type="similarity">
    <text evidence="8">Belongs to the binding-protein-dependent transport system permease family.</text>
</comment>
<dbReference type="InterPro" id="IPR035906">
    <property type="entry name" value="MetI-like_sf"/>
</dbReference>
<feature type="transmembrane region" description="Helical" evidence="8">
    <location>
        <begin position="53"/>
        <end position="75"/>
    </location>
</feature>
<dbReference type="InterPro" id="IPR000515">
    <property type="entry name" value="MetI-like"/>
</dbReference>
<dbReference type="EMBL" id="WBKA01000001">
    <property type="protein sequence ID" value="KAB1633686.1"/>
    <property type="molecule type" value="Genomic_DNA"/>
</dbReference>
<evidence type="ECO:0000256" key="6">
    <source>
        <dbReference type="ARBA" id="ARBA00022989"/>
    </source>
</evidence>
<dbReference type="GO" id="GO:0022857">
    <property type="term" value="F:transmembrane transporter activity"/>
    <property type="evidence" value="ECO:0007669"/>
    <property type="project" value="InterPro"/>
</dbReference>
<keyword evidence="4 8" id="KW-0812">Transmembrane</keyword>
<evidence type="ECO:0000259" key="9">
    <source>
        <dbReference type="PROSITE" id="PS50928"/>
    </source>
</evidence>
<dbReference type="AlphaFoldDB" id="A0A7C8BT69"/>
<dbReference type="InterPro" id="IPR010065">
    <property type="entry name" value="AA_ABC_transptr_permease_3TM"/>
</dbReference>
<evidence type="ECO:0000256" key="8">
    <source>
        <dbReference type="RuleBase" id="RU363032"/>
    </source>
</evidence>
<evidence type="ECO:0000256" key="3">
    <source>
        <dbReference type="ARBA" id="ARBA00022475"/>
    </source>
</evidence>
<dbReference type="GO" id="GO:0043190">
    <property type="term" value="C:ATP-binding cassette (ABC) transporter complex"/>
    <property type="evidence" value="ECO:0007669"/>
    <property type="project" value="InterPro"/>
</dbReference>
<dbReference type="CDD" id="cd06261">
    <property type="entry name" value="TM_PBP2"/>
    <property type="match status" value="1"/>
</dbReference>
<evidence type="ECO:0000256" key="4">
    <source>
        <dbReference type="ARBA" id="ARBA00022692"/>
    </source>
</evidence>
<keyword evidence="11" id="KW-1185">Reference proteome</keyword>
<comment type="subcellular location">
    <subcellularLocation>
        <location evidence="1 8">Cell membrane</location>
        <topology evidence="1 8">Multi-pass membrane protein</topology>
    </subcellularLocation>
</comment>
<feature type="domain" description="ABC transmembrane type-1" evidence="9">
    <location>
        <begin position="11"/>
        <end position="201"/>
    </location>
</feature>
<dbReference type="Proteomes" id="UP000481339">
    <property type="component" value="Unassembled WGS sequence"/>
</dbReference>
<dbReference type="GO" id="GO:0006865">
    <property type="term" value="P:amino acid transport"/>
    <property type="evidence" value="ECO:0007669"/>
    <property type="project" value="UniProtKB-KW"/>
</dbReference>
<comment type="caution">
    <text evidence="10">The sequence shown here is derived from an EMBL/GenBank/DDBJ whole genome shotgun (WGS) entry which is preliminary data.</text>
</comment>
<evidence type="ECO:0000256" key="1">
    <source>
        <dbReference type="ARBA" id="ARBA00004651"/>
    </source>
</evidence>
<dbReference type="NCBIfam" id="TIGR01726">
    <property type="entry name" value="HEQRo_perm_3TM"/>
    <property type="match status" value="1"/>
</dbReference>
<evidence type="ECO:0000256" key="2">
    <source>
        <dbReference type="ARBA" id="ARBA00022448"/>
    </source>
</evidence>
<proteinExistence type="inferred from homology"/>
<dbReference type="PANTHER" id="PTHR30614">
    <property type="entry name" value="MEMBRANE COMPONENT OF AMINO ACID ABC TRANSPORTER"/>
    <property type="match status" value="1"/>
</dbReference>
<dbReference type="OrthoDB" id="92598at2"/>
<evidence type="ECO:0000256" key="5">
    <source>
        <dbReference type="ARBA" id="ARBA00022970"/>
    </source>
</evidence>
<feature type="transmembrane region" description="Helical" evidence="8">
    <location>
        <begin position="82"/>
        <end position="103"/>
    </location>
</feature>
<dbReference type="InterPro" id="IPR043429">
    <property type="entry name" value="ArtM/GltK/GlnP/TcyL/YhdX-like"/>
</dbReference>
<reference evidence="10 11" key="1">
    <citation type="submission" date="2019-09" db="EMBL/GenBank/DDBJ databases">
        <title>Phylogeny of genus Pseudoclavibacter and closely related genus.</title>
        <authorList>
            <person name="Li Y."/>
        </authorList>
    </citation>
    <scope>NUCLEOTIDE SEQUENCE [LARGE SCALE GENOMIC DNA]</scope>
    <source>
        <strain evidence="10 11">JCM 16921</strain>
    </source>
</reference>
<dbReference type="RefSeq" id="WP_158035519.1">
    <property type="nucleotide sequence ID" value="NZ_BAAAZV010000018.1"/>
</dbReference>
<dbReference type="Pfam" id="PF00528">
    <property type="entry name" value="BPD_transp_1"/>
    <property type="match status" value="1"/>
</dbReference>
<keyword evidence="5" id="KW-0029">Amino-acid transport</keyword>
<keyword evidence="3" id="KW-1003">Cell membrane</keyword>
<protein>
    <submittedName>
        <fullName evidence="10">Amino acid ABC transporter permease</fullName>
    </submittedName>
</protein>
<evidence type="ECO:0000256" key="7">
    <source>
        <dbReference type="ARBA" id="ARBA00023136"/>
    </source>
</evidence>
<dbReference type="PROSITE" id="PS50928">
    <property type="entry name" value="ABC_TM1"/>
    <property type="match status" value="1"/>
</dbReference>
<dbReference type="SUPFAM" id="SSF161098">
    <property type="entry name" value="MetI-like"/>
    <property type="match status" value="1"/>
</dbReference>
<evidence type="ECO:0000313" key="10">
    <source>
        <dbReference type="EMBL" id="KAB1633686.1"/>
    </source>
</evidence>
<keyword evidence="7 8" id="KW-0472">Membrane</keyword>
<dbReference type="Gene3D" id="1.10.3720.10">
    <property type="entry name" value="MetI-like"/>
    <property type="match status" value="1"/>
</dbReference>
<feature type="transmembrane region" description="Helical" evidence="8">
    <location>
        <begin position="179"/>
        <end position="201"/>
    </location>
</feature>
<gene>
    <name evidence="10" type="ORF">F8O02_01810</name>
</gene>